<dbReference type="RefSeq" id="WP_212608587.1">
    <property type="nucleotide sequence ID" value="NZ_CP073910.1"/>
</dbReference>
<gene>
    <name evidence="1" type="ORF">KFK14_17700</name>
</gene>
<evidence type="ECO:0000313" key="1">
    <source>
        <dbReference type="EMBL" id="QUT04847.1"/>
    </source>
</evidence>
<reference evidence="1" key="1">
    <citation type="submission" date="2021-04" db="EMBL/GenBank/DDBJ databases">
        <title>Isolation of p-tert-butylphenol degrading bacteria Sphingobium phenoxybenzoativorans Tas13 from active sludge.</title>
        <authorList>
            <person name="Li Y."/>
        </authorList>
    </citation>
    <scope>NUCLEOTIDE SEQUENCE</scope>
    <source>
        <strain evidence="1">Tas13</strain>
    </source>
</reference>
<dbReference type="Proteomes" id="UP000681425">
    <property type="component" value="Chromosome"/>
</dbReference>
<evidence type="ECO:0000313" key="2">
    <source>
        <dbReference type="Proteomes" id="UP000681425"/>
    </source>
</evidence>
<dbReference type="EMBL" id="CP073910">
    <property type="protein sequence ID" value="QUT04847.1"/>
    <property type="molecule type" value="Genomic_DNA"/>
</dbReference>
<dbReference type="AlphaFoldDB" id="A0A975K5H4"/>
<sequence length="235" mass="25467">MADLTWPSGLSPFRMTFYLQPHVGGAESPLTRTRKVYTLSAPRWVCKLSFRGVASEIDHPAALVPPLLDSLIIQMAGGANRMALWDFRRPYPIGLRKYYQGFAGQRFTFTGGEDFTGGERFAISGTPEPLNDVADQGASSMVFKGFKPGQRPFQTGDYFGGDGRTHLIHSSTVADAGGRTTVTFDPPLASAIGSGRAVTMKPTSLFRLSGEDAGQNDEEIGQASVYALEFTEDLT</sequence>
<proteinExistence type="predicted"/>
<dbReference type="KEGG" id="spph:KFK14_17700"/>
<name>A0A975K5H4_9SPHN</name>
<organism evidence="1 2">
    <name type="scientific">Sphingobium phenoxybenzoativorans</name>
    <dbReference type="NCBI Taxonomy" id="1592790"/>
    <lineage>
        <taxon>Bacteria</taxon>
        <taxon>Pseudomonadati</taxon>
        <taxon>Pseudomonadota</taxon>
        <taxon>Alphaproteobacteria</taxon>
        <taxon>Sphingomonadales</taxon>
        <taxon>Sphingomonadaceae</taxon>
        <taxon>Sphingobium</taxon>
    </lineage>
</organism>
<accession>A0A975K5H4</accession>
<keyword evidence="2" id="KW-1185">Reference proteome</keyword>
<protein>
    <submittedName>
        <fullName evidence="1">Uncharacterized protein</fullName>
    </submittedName>
</protein>